<sequence length="281" mass="32479">NPTPLANPEIEFLKALGLFDSPKIAKTILSPEAEREYLEALEILEPIPQFHQTNIISFRCKLLDDHYQVEIGKETKMGQSANYQQGLFDNKIEEDNGEIDYKEVLFKNKAVVVTAKEDIPKIVDELIWNIENRIETYILNFKGIQFPVKADNNTIEKFEKQNLSISVSIYGWSEKELIPIRIASKSKVYNRYNHKEENCQPRKLIRLLLITRENPKTGEPFQHYCLIQGREGLGKLAGYTTKHNGRLYVCDYCVSHQTQDPKIDAQYMKDCEGINTPVQKI</sequence>
<comment type="caution">
    <text evidence="1">The sequence shown here is derived from an EMBL/GenBank/DDBJ whole genome shotgun (WGS) entry which is preliminary data.</text>
</comment>
<keyword evidence="2" id="KW-1185">Reference proteome</keyword>
<feature type="non-terminal residue" evidence="1">
    <location>
        <position position="281"/>
    </location>
</feature>
<gene>
    <name evidence="1" type="ORF">DHETER_LOCUS9653</name>
</gene>
<dbReference type="Proteomes" id="UP000789702">
    <property type="component" value="Unassembled WGS sequence"/>
</dbReference>
<evidence type="ECO:0000313" key="1">
    <source>
        <dbReference type="EMBL" id="CAG8658858.1"/>
    </source>
</evidence>
<evidence type="ECO:0000313" key="2">
    <source>
        <dbReference type="Proteomes" id="UP000789702"/>
    </source>
</evidence>
<name>A0ACA9NI31_9GLOM</name>
<accession>A0ACA9NI31</accession>
<proteinExistence type="predicted"/>
<reference evidence="1" key="1">
    <citation type="submission" date="2021-06" db="EMBL/GenBank/DDBJ databases">
        <authorList>
            <person name="Kallberg Y."/>
            <person name="Tangrot J."/>
            <person name="Rosling A."/>
        </authorList>
    </citation>
    <scope>NUCLEOTIDE SEQUENCE</scope>
    <source>
        <strain evidence="1">IL203A</strain>
    </source>
</reference>
<organism evidence="1 2">
    <name type="scientific">Dentiscutata heterogama</name>
    <dbReference type="NCBI Taxonomy" id="1316150"/>
    <lineage>
        <taxon>Eukaryota</taxon>
        <taxon>Fungi</taxon>
        <taxon>Fungi incertae sedis</taxon>
        <taxon>Mucoromycota</taxon>
        <taxon>Glomeromycotina</taxon>
        <taxon>Glomeromycetes</taxon>
        <taxon>Diversisporales</taxon>
        <taxon>Gigasporaceae</taxon>
        <taxon>Dentiscutata</taxon>
    </lineage>
</organism>
<feature type="non-terminal residue" evidence="1">
    <location>
        <position position="1"/>
    </location>
</feature>
<dbReference type="EMBL" id="CAJVPU010017340">
    <property type="protein sequence ID" value="CAG8658858.1"/>
    <property type="molecule type" value="Genomic_DNA"/>
</dbReference>
<protein>
    <submittedName>
        <fullName evidence="1">5030_t:CDS:1</fullName>
    </submittedName>
</protein>